<dbReference type="EC" id="2.4.-.-" evidence="3"/>
<evidence type="ECO:0000313" key="4">
    <source>
        <dbReference type="Proteomes" id="UP000712157"/>
    </source>
</evidence>
<evidence type="ECO:0000259" key="2">
    <source>
        <dbReference type="Pfam" id="PF13439"/>
    </source>
</evidence>
<evidence type="ECO:0000313" key="3">
    <source>
        <dbReference type="EMBL" id="MBU9739481.1"/>
    </source>
</evidence>
<dbReference type="InterPro" id="IPR050194">
    <property type="entry name" value="Glycosyltransferase_grp1"/>
</dbReference>
<dbReference type="RefSeq" id="WP_238723304.1">
    <property type="nucleotide sequence ID" value="NZ_JAHQCW010000062.1"/>
</dbReference>
<feature type="domain" description="Glycosyl transferase family 1" evidence="1">
    <location>
        <begin position="213"/>
        <end position="379"/>
    </location>
</feature>
<keyword evidence="3" id="KW-0328">Glycosyltransferase</keyword>
<dbReference type="GO" id="GO:0016757">
    <property type="term" value="F:glycosyltransferase activity"/>
    <property type="evidence" value="ECO:0007669"/>
    <property type="project" value="UniProtKB-KW"/>
</dbReference>
<dbReference type="InterPro" id="IPR028098">
    <property type="entry name" value="Glyco_trans_4-like_N"/>
</dbReference>
<dbReference type="InterPro" id="IPR001296">
    <property type="entry name" value="Glyco_trans_1"/>
</dbReference>
<proteinExistence type="predicted"/>
<reference evidence="3" key="1">
    <citation type="submission" date="2021-06" db="EMBL/GenBank/DDBJ databases">
        <title>Description of novel taxa of the family Lachnospiraceae.</title>
        <authorList>
            <person name="Chaplin A.V."/>
            <person name="Sokolova S.R."/>
            <person name="Pikina A.P."/>
            <person name="Korzhanova M."/>
            <person name="Belova V."/>
            <person name="Korostin D."/>
            <person name="Efimov B.A."/>
        </authorList>
    </citation>
    <scope>NUCLEOTIDE SEQUENCE</scope>
    <source>
        <strain evidence="3">ASD5720</strain>
    </source>
</reference>
<comment type="caution">
    <text evidence="3">The sequence shown here is derived from an EMBL/GenBank/DDBJ whole genome shotgun (WGS) entry which is preliminary data.</text>
</comment>
<dbReference type="Pfam" id="PF00534">
    <property type="entry name" value="Glycos_transf_1"/>
    <property type="match status" value="1"/>
</dbReference>
<keyword evidence="4" id="KW-1185">Reference proteome</keyword>
<organism evidence="3 4">
    <name type="scientific">Diplocloster agilis</name>
    <dbReference type="NCBI Taxonomy" id="2850323"/>
    <lineage>
        <taxon>Bacteria</taxon>
        <taxon>Bacillati</taxon>
        <taxon>Bacillota</taxon>
        <taxon>Clostridia</taxon>
        <taxon>Lachnospirales</taxon>
        <taxon>Lachnospiraceae</taxon>
        <taxon>Diplocloster</taxon>
    </lineage>
</organism>
<dbReference type="AlphaFoldDB" id="A0A949K3J3"/>
<name>A0A949K3J3_9FIRM</name>
<protein>
    <submittedName>
        <fullName evidence="3">Glycosyltransferase</fullName>
        <ecNumber evidence="3">2.4.-.-</ecNumber>
    </submittedName>
</protein>
<dbReference type="EMBL" id="JAHQCW010000062">
    <property type="protein sequence ID" value="MBU9739481.1"/>
    <property type="molecule type" value="Genomic_DNA"/>
</dbReference>
<accession>A0A949K3J3</accession>
<dbReference type="Gene3D" id="3.40.50.2000">
    <property type="entry name" value="Glycogen Phosphorylase B"/>
    <property type="match status" value="2"/>
</dbReference>
<sequence>MRIAMLTNNYKPFIGGVPISIERLAQGLRELGHVVYIFAPSYENQEEEPYVIRYKSCKKKMDGGMYIPNIFDREIEDQFRLLQFDVIHVHHPMLIGYTALYLGKKYKIPVTFTYHTRYEQYLHYLKPYGKLMQRYRQERFESLRKMEEKVFYYSTQVVMPGYTKWFANQCDLVFAPTPMMRDYLLEQGTDTPIQVLPTGLNRSYFDSDERVSRELRNKLGAGKPYVFCTIARLAKEKNLDFLMDTMFDLKQRFGSRFRLLVIGDGPEREHLQSRIGELCLMDQVLLLGNVPNEQIKYYCKACDLFLFASKSETQGIVLLEAMAAQVPVIAVKASGVVDVVKNGRNGYMVSESREEMVDKICRTLENPVLYDQLAQGAQETAWEYLNTNIARRAEAGYQDAIVWNLRRGYRHAMANDEA</sequence>
<dbReference type="PANTHER" id="PTHR45947:SF3">
    <property type="entry name" value="SULFOQUINOVOSYL TRANSFERASE SQD2"/>
    <property type="match status" value="1"/>
</dbReference>
<dbReference type="Proteomes" id="UP000712157">
    <property type="component" value="Unassembled WGS sequence"/>
</dbReference>
<keyword evidence="3" id="KW-0808">Transferase</keyword>
<feature type="domain" description="Glycosyltransferase subfamily 4-like N-terminal" evidence="2">
    <location>
        <begin position="14"/>
        <end position="201"/>
    </location>
</feature>
<dbReference type="Pfam" id="PF13439">
    <property type="entry name" value="Glyco_transf_4"/>
    <property type="match status" value="1"/>
</dbReference>
<gene>
    <name evidence="3" type="ORF">KTH89_23380</name>
</gene>
<evidence type="ECO:0000259" key="1">
    <source>
        <dbReference type="Pfam" id="PF00534"/>
    </source>
</evidence>
<dbReference type="PANTHER" id="PTHR45947">
    <property type="entry name" value="SULFOQUINOVOSYL TRANSFERASE SQD2"/>
    <property type="match status" value="1"/>
</dbReference>
<dbReference type="SUPFAM" id="SSF53756">
    <property type="entry name" value="UDP-Glycosyltransferase/glycogen phosphorylase"/>
    <property type="match status" value="1"/>
</dbReference>